<organism evidence="1 3">
    <name type="scientific">Providencia huashanensis</name>
    <dbReference type="NCBI Taxonomy" id="3037798"/>
    <lineage>
        <taxon>Bacteria</taxon>
        <taxon>Pseudomonadati</taxon>
        <taxon>Pseudomonadota</taxon>
        <taxon>Gammaproteobacteria</taxon>
        <taxon>Enterobacterales</taxon>
        <taxon>Morganellaceae</taxon>
        <taxon>Providencia</taxon>
    </lineage>
</organism>
<evidence type="ECO:0000313" key="1">
    <source>
        <dbReference type="EMBL" id="MDG4696667.1"/>
    </source>
</evidence>
<dbReference type="AlphaFoldDB" id="A0AA42FLM4"/>
<proteinExistence type="predicted"/>
<dbReference type="Proteomes" id="UP001156701">
    <property type="component" value="Unassembled WGS sequence"/>
</dbReference>
<dbReference type="PANTHER" id="PTHR37519">
    <property type="match status" value="1"/>
</dbReference>
<evidence type="ECO:0000313" key="4">
    <source>
        <dbReference type="Proteomes" id="UP001176478"/>
    </source>
</evidence>
<dbReference type="EMBL" id="JARRYG010000009">
    <property type="protein sequence ID" value="MDG4696667.1"/>
    <property type="molecule type" value="Genomic_DNA"/>
</dbReference>
<evidence type="ECO:0000313" key="3">
    <source>
        <dbReference type="Proteomes" id="UP001156701"/>
    </source>
</evidence>
<dbReference type="SUPFAM" id="SSF54593">
    <property type="entry name" value="Glyoxalase/Bleomycin resistance protein/Dihydroxybiphenyl dioxygenase"/>
    <property type="match status" value="1"/>
</dbReference>
<reference evidence="1" key="1">
    <citation type="submission" date="2023-03" db="EMBL/GenBank/DDBJ databases">
        <title>a new species belonging to Providencia genus.</title>
        <authorList>
            <person name="Yang W."/>
            <person name="Hu F."/>
            <person name="Shen S."/>
            <person name="Ding L."/>
            <person name="Yin D."/>
        </authorList>
    </citation>
    <scope>NUCLEOTIDE SEQUENCE</scope>
    <source>
        <strain evidence="1">CRE-3FA-0001</strain>
    </source>
</reference>
<dbReference type="NCBIfam" id="NF008681">
    <property type="entry name" value="PRK11700.1-4"/>
    <property type="match status" value="1"/>
</dbReference>
<dbReference type="Gene3D" id="3.10.180.10">
    <property type="entry name" value="2,3-Dihydroxybiphenyl 1,2-Dioxygenase, domain 1"/>
    <property type="match status" value="1"/>
</dbReference>
<dbReference type="InterPro" id="IPR010393">
    <property type="entry name" value="DUF991_YecM-like"/>
</dbReference>
<dbReference type="PANTHER" id="PTHR37519:SF1">
    <property type="entry name" value="DIHYDROXYBIPHENYL DIOXYGENASE DOMAIN-CONTAINING PROTEIN"/>
    <property type="match status" value="1"/>
</dbReference>
<dbReference type="Pfam" id="PF06185">
    <property type="entry name" value="YecM"/>
    <property type="match status" value="1"/>
</dbReference>
<evidence type="ECO:0000313" key="2">
    <source>
        <dbReference type="EMBL" id="MDO7855128.1"/>
    </source>
</evidence>
<dbReference type="InterPro" id="IPR029068">
    <property type="entry name" value="Glyas_Bleomycin-R_OHBP_Dase"/>
</dbReference>
<gene>
    <name evidence="1" type="ORF">P7V44_10500</name>
    <name evidence="2" type="ORF">Q5E86_01805</name>
</gene>
<dbReference type="GO" id="GO:0005829">
    <property type="term" value="C:cytosol"/>
    <property type="evidence" value="ECO:0007669"/>
    <property type="project" value="TreeGrafter"/>
</dbReference>
<dbReference type="Proteomes" id="UP001176478">
    <property type="component" value="Unassembled WGS sequence"/>
</dbReference>
<reference evidence="2" key="3">
    <citation type="journal article" date="2024" name="Int. J. Antimicrob. Agents">
        <title>Identification of a novel Providencia species showing multi-drug-resistant in three patients with hospital-acquired infection.</title>
        <authorList>
            <person name="Yang W."/>
            <person name="Chen J."/>
            <person name="Yang F."/>
            <person name="Ji P."/>
            <person name="Shen S."/>
            <person name="Yin D."/>
            <person name="Hu F."/>
        </authorList>
    </citation>
    <scope>NUCLEOTIDE SEQUENCE</scope>
    <source>
        <strain evidence="2">CRE-138-0111</strain>
    </source>
</reference>
<comment type="caution">
    <text evidence="1">The sequence shown here is derived from an EMBL/GenBank/DDBJ whole genome shotgun (WGS) entry which is preliminary data.</text>
</comment>
<sequence>MLQSAPLFRGLVLLKGAFGVMKLSEVSQLQDLWDDLPVFRDKLQQMAEELNLSLSSYLIDHISVRCHQINTAERWHQGLMQCAQLVSDNLINGRPIRLYELAEPISIAQQDVYIIELPFPKDKIYPKESWEHIEMVIDVEPSQLEMAARALLPDSLPYGYRIKVSQPKGQQERLPNPTLAVSNGEVTVKYHPFSLKKIIESEK</sequence>
<name>A0AA42FLM4_9GAMM</name>
<protein>
    <submittedName>
        <fullName evidence="1">VOC family protein</fullName>
    </submittedName>
</protein>
<keyword evidence="4" id="KW-1185">Reference proteome</keyword>
<dbReference type="EMBL" id="JAUQTG010000001">
    <property type="protein sequence ID" value="MDO7855128.1"/>
    <property type="molecule type" value="Genomic_DNA"/>
</dbReference>
<accession>A0AA42FLM4</accession>
<reference evidence="2" key="2">
    <citation type="submission" date="2023-07" db="EMBL/GenBank/DDBJ databases">
        <authorList>
            <person name="Yang W."/>
            <person name="Chen J."/>
            <person name="Ji P."/>
            <person name="Hu F."/>
        </authorList>
    </citation>
    <scope>NUCLEOTIDE SEQUENCE</scope>
    <source>
        <strain evidence="2">CRE-138-0111</strain>
    </source>
</reference>